<keyword evidence="2" id="KW-1185">Reference proteome</keyword>
<accession>A0A5B7JRT1</accession>
<evidence type="ECO:0000313" key="1">
    <source>
        <dbReference type="EMBL" id="MPC95758.1"/>
    </source>
</evidence>
<reference evidence="1 2" key="1">
    <citation type="submission" date="2019-05" db="EMBL/GenBank/DDBJ databases">
        <title>Another draft genome of Portunus trituberculatus and its Hox gene families provides insights of decapod evolution.</title>
        <authorList>
            <person name="Jeong J.-H."/>
            <person name="Song I."/>
            <person name="Kim S."/>
            <person name="Choi T."/>
            <person name="Kim D."/>
            <person name="Ryu S."/>
            <person name="Kim W."/>
        </authorList>
    </citation>
    <scope>NUCLEOTIDE SEQUENCE [LARGE SCALE GENOMIC DNA]</scope>
    <source>
        <tissue evidence="1">Muscle</tissue>
    </source>
</reference>
<protein>
    <submittedName>
        <fullName evidence="1">Uncharacterized protein</fullName>
    </submittedName>
</protein>
<dbReference type="Proteomes" id="UP000324222">
    <property type="component" value="Unassembled WGS sequence"/>
</dbReference>
<proteinExistence type="predicted"/>
<name>A0A5B7JRT1_PORTR</name>
<sequence length="61" mass="7111">MAVRDRQAGRQEGVFAVVEAERQDFYIINRRNTLENPASHLRALENSRGKRAKRFLIRAID</sequence>
<gene>
    <name evidence="1" type="ORF">E2C01_090984</name>
</gene>
<comment type="caution">
    <text evidence="1">The sequence shown here is derived from an EMBL/GenBank/DDBJ whole genome shotgun (WGS) entry which is preliminary data.</text>
</comment>
<dbReference type="EMBL" id="VSRR010103428">
    <property type="protein sequence ID" value="MPC95758.1"/>
    <property type="molecule type" value="Genomic_DNA"/>
</dbReference>
<organism evidence="1 2">
    <name type="scientific">Portunus trituberculatus</name>
    <name type="common">Swimming crab</name>
    <name type="synonym">Neptunus trituberculatus</name>
    <dbReference type="NCBI Taxonomy" id="210409"/>
    <lineage>
        <taxon>Eukaryota</taxon>
        <taxon>Metazoa</taxon>
        <taxon>Ecdysozoa</taxon>
        <taxon>Arthropoda</taxon>
        <taxon>Crustacea</taxon>
        <taxon>Multicrustacea</taxon>
        <taxon>Malacostraca</taxon>
        <taxon>Eumalacostraca</taxon>
        <taxon>Eucarida</taxon>
        <taxon>Decapoda</taxon>
        <taxon>Pleocyemata</taxon>
        <taxon>Brachyura</taxon>
        <taxon>Eubrachyura</taxon>
        <taxon>Portunoidea</taxon>
        <taxon>Portunidae</taxon>
        <taxon>Portuninae</taxon>
        <taxon>Portunus</taxon>
    </lineage>
</organism>
<evidence type="ECO:0000313" key="2">
    <source>
        <dbReference type="Proteomes" id="UP000324222"/>
    </source>
</evidence>
<dbReference type="AlphaFoldDB" id="A0A5B7JRT1"/>